<dbReference type="EMBL" id="AP019367">
    <property type="protein sequence ID" value="BBH49870.1"/>
    <property type="molecule type" value="Genomic_DNA"/>
</dbReference>
<sequence length="281" mass="30068">MPDIKTLAAARNVDLVNTFTKSLNKLTAMLSTCAPIQAAVGETLHQKKITGKLSEAEYTEGQDIPLSTYAFQDVKTYEVELKPYRKQTTLQEVKKRGYDAAVDKTDAAMLSDIQRGIKKDFVAALGAEGTTAATGKSLVATAANAWAALSNLVEDYGFGDAQVVYFANPVDFAKQIGESEVFSAFGISYIENWAGLGTLVSTGSVAAGTIYATVKDNVKVYVAPTDGDELFGCYTDESGYIAVSHSAELKSLTYDTVAYVGLVFFAEYIDFVVKGTIAPTA</sequence>
<organism evidence="1 2">
    <name type="scientific">Parolsenella catena</name>
    <dbReference type="NCBI Taxonomy" id="2003188"/>
    <lineage>
        <taxon>Bacteria</taxon>
        <taxon>Bacillati</taxon>
        <taxon>Actinomycetota</taxon>
        <taxon>Coriobacteriia</taxon>
        <taxon>Coriobacteriales</taxon>
        <taxon>Atopobiaceae</taxon>
        <taxon>Parolsenella</taxon>
    </lineage>
</organism>
<dbReference type="AlphaFoldDB" id="A0A3G9K9P2"/>
<keyword evidence="2" id="KW-1185">Reference proteome</keyword>
<proteinExistence type="predicted"/>
<evidence type="ECO:0000313" key="1">
    <source>
        <dbReference type="EMBL" id="BBH49870.1"/>
    </source>
</evidence>
<evidence type="ECO:0008006" key="3">
    <source>
        <dbReference type="Google" id="ProtNLM"/>
    </source>
</evidence>
<dbReference type="Proteomes" id="UP000273154">
    <property type="component" value="Chromosome"/>
</dbReference>
<dbReference type="OrthoDB" id="2177420at2"/>
<evidence type="ECO:0000313" key="2">
    <source>
        <dbReference type="Proteomes" id="UP000273154"/>
    </source>
</evidence>
<gene>
    <name evidence="1" type="ORF">Pcatena_04570</name>
</gene>
<reference evidence="2" key="1">
    <citation type="submission" date="2018-11" db="EMBL/GenBank/DDBJ databases">
        <title>Comparative genomics of Parolsenella catena and Libanicoccus massiliensis: Reclassification of Libanicoccus massiliensis as Parolsenella massiliensis comb. nov.</title>
        <authorList>
            <person name="Sakamoto M."/>
            <person name="Ikeyama N."/>
            <person name="Murakami T."/>
            <person name="Mori H."/>
            <person name="Yuki M."/>
            <person name="Ohkuma M."/>
        </authorList>
    </citation>
    <scope>NUCLEOTIDE SEQUENCE [LARGE SCALE GENOMIC DNA]</scope>
    <source>
        <strain evidence="2">JCM 31932</strain>
    </source>
</reference>
<protein>
    <recommendedName>
        <fullName evidence="3">Major capsid protein</fullName>
    </recommendedName>
</protein>
<dbReference type="GeneID" id="88848597"/>
<name>A0A3G9K9P2_9ACTN</name>
<accession>A0A3G9K9P2</accession>
<dbReference type="RefSeq" id="WP_126421264.1">
    <property type="nucleotide sequence ID" value="NZ_AP019367.1"/>
</dbReference>
<dbReference type="KEGG" id="pcat:Pcatena_04570"/>